<organism evidence="2 3">
    <name type="scientific">Rickettsia rhipicephali str. Ect</name>
    <dbReference type="NCBI Taxonomy" id="1359199"/>
    <lineage>
        <taxon>Bacteria</taxon>
        <taxon>Pseudomonadati</taxon>
        <taxon>Pseudomonadota</taxon>
        <taxon>Alphaproteobacteria</taxon>
        <taxon>Rickettsiales</taxon>
        <taxon>Rickettsiaceae</taxon>
        <taxon>Rickettsieae</taxon>
        <taxon>Rickettsia</taxon>
        <taxon>spotted fever group</taxon>
    </lineage>
</organism>
<dbReference type="Proteomes" id="UP000033591">
    <property type="component" value="Unassembled WGS sequence"/>
</dbReference>
<dbReference type="Gene3D" id="1.10.260.40">
    <property type="entry name" value="lambda repressor-like DNA-binding domains"/>
    <property type="match status" value="1"/>
</dbReference>
<evidence type="ECO:0000313" key="3">
    <source>
        <dbReference type="Proteomes" id="UP000033591"/>
    </source>
</evidence>
<keyword evidence="1" id="KW-1133">Transmembrane helix</keyword>
<reference evidence="2 3" key="1">
    <citation type="submission" date="2015-01" db="EMBL/GenBank/DDBJ databases">
        <title>Genome Sequencing of Rickettsiales.</title>
        <authorList>
            <person name="Daugherty S.C."/>
            <person name="Su Q."/>
            <person name="Abolude K."/>
            <person name="Beier-Sexton M."/>
            <person name="Carlyon J.A."/>
            <person name="Carter R."/>
            <person name="Day N.P."/>
            <person name="Dumler S.J."/>
            <person name="Dyachenko V."/>
            <person name="Godinez A."/>
            <person name="Kurtti T.J."/>
            <person name="Lichay M."/>
            <person name="Mullins K.E."/>
            <person name="Ott S."/>
            <person name="Pappas-Brown V."/>
            <person name="Paris D.H."/>
            <person name="Patel P."/>
            <person name="Richards A.L."/>
            <person name="Sadzewicz L."/>
            <person name="Sears K."/>
            <person name="Seidman D."/>
            <person name="Sengamalay N."/>
            <person name="Stenos J."/>
            <person name="Tallon L.J."/>
            <person name="Vincent G."/>
            <person name="Fraser C.M."/>
            <person name="Munderloh U."/>
            <person name="Dunning-Hotopp J.C."/>
        </authorList>
    </citation>
    <scope>NUCLEOTIDE SEQUENCE [LARGE SCALE GENOMIC DNA]</scope>
    <source>
        <strain evidence="2 3">Ect</strain>
    </source>
</reference>
<dbReference type="AlphaFoldDB" id="A0A0F3PHA9"/>
<keyword evidence="1" id="KW-0472">Membrane</keyword>
<comment type="caution">
    <text evidence="2">The sequence shown here is derived from an EMBL/GenBank/DDBJ whole genome shotgun (WGS) entry which is preliminary data.</text>
</comment>
<dbReference type="GO" id="GO:0003677">
    <property type="term" value="F:DNA binding"/>
    <property type="evidence" value="ECO:0007669"/>
    <property type="project" value="InterPro"/>
</dbReference>
<name>A0A0F3PHA9_RICRH</name>
<dbReference type="PATRIC" id="fig|1359199.3.peg.1073"/>
<dbReference type="SUPFAM" id="SSF47413">
    <property type="entry name" value="lambda repressor-like DNA-binding domains"/>
    <property type="match status" value="1"/>
</dbReference>
<evidence type="ECO:0000256" key="1">
    <source>
        <dbReference type="SAM" id="Phobius"/>
    </source>
</evidence>
<dbReference type="InterPro" id="IPR010982">
    <property type="entry name" value="Lambda_DNA-bd_dom_sf"/>
</dbReference>
<dbReference type="EMBL" id="LAOC01000001">
    <property type="protein sequence ID" value="KJV79332.1"/>
    <property type="molecule type" value="Genomic_DNA"/>
</dbReference>
<accession>A0A0F3PHA9</accession>
<sequence>MQQSQEFMTNKLPPISPRQMLLAEFMEPMRISQSKLARNIDVPVTRINNIIKHHRSITAQPFVWVSILILILVGG</sequence>
<feature type="transmembrane region" description="Helical" evidence="1">
    <location>
        <begin position="56"/>
        <end position="74"/>
    </location>
</feature>
<proteinExistence type="predicted"/>
<protein>
    <submittedName>
        <fullName evidence="2">Addiction module antidote protein, HigA family</fullName>
    </submittedName>
</protein>
<evidence type="ECO:0000313" key="2">
    <source>
        <dbReference type="EMBL" id="KJV79332.1"/>
    </source>
</evidence>
<keyword evidence="1" id="KW-0812">Transmembrane</keyword>
<gene>
    <name evidence="2" type="primary">higA</name>
    <name evidence="2" type="ORF">RMAECT_1091</name>
</gene>